<organism evidence="1 2">
    <name type="scientific">Holotrichia oblita</name>
    <name type="common">Chafer beetle</name>
    <dbReference type="NCBI Taxonomy" id="644536"/>
    <lineage>
        <taxon>Eukaryota</taxon>
        <taxon>Metazoa</taxon>
        <taxon>Ecdysozoa</taxon>
        <taxon>Arthropoda</taxon>
        <taxon>Hexapoda</taxon>
        <taxon>Insecta</taxon>
        <taxon>Pterygota</taxon>
        <taxon>Neoptera</taxon>
        <taxon>Endopterygota</taxon>
        <taxon>Coleoptera</taxon>
        <taxon>Polyphaga</taxon>
        <taxon>Scarabaeiformia</taxon>
        <taxon>Scarabaeidae</taxon>
        <taxon>Melolonthinae</taxon>
        <taxon>Holotrichia</taxon>
    </lineage>
</organism>
<keyword evidence="1" id="KW-0547">Nucleotide-binding</keyword>
<sequence>MTTCTIRGIPVSFPFEPYPLQKAYMEKVIDCLQNETNGVLESPTGTGKTLSLLCSSLAWLSMKKAQLRLTMQNPEMEEASEFMKSLNNDLGKKLGNNSNSGQTFFHLPTIIYASRTHSQLTQAMQELKRTAYSDMRATIIGSREQMCIHPDIMKEQHSVAKIHMCKLKLLSHSCHFYNRVERQKDSPAIKSANIVDIEDLITLGMTHKFCPYFMARELKHESDIIFMPYNYLLDPKAKRALGIQLSNNIIILDEAHNVEKVCEDSASMQLTSADITLCIEEVTEIMKAMSNSVSSFMDDAGPKDFSEKELCDMKEIVLNLEKAVDEIEIKKNLEMTTFDGSYIFEILGKAGINEANYVLIINTIEKIVQFLSAVKEGPFQRRGNGLQLLQDLLQVAFVSVSTDFREKIKRCYKVHVSEEEAKKTTDGWLSKAASKKRGRVVSYWCFSPGFGMNMLLRQGIKCIILTSGTLAPLQPLISELELKADVQLENPHIVTKNQVCVKIVGKGPDNEPLNCTYRNRHNPKYLSSLGRTILNFMRMIPGGLLIFFPSYPTLRQCQDHWQQEGTWSSMNALKTIFIEPRDKNSFNNVMNEYYATIDNPNSKGAIFMGVCRGKVSEGLDFADMNGRAVMIIGLPYPPFKDPKVILKQRYLDICHAKDKQFLRGEDWYSLEATRAVNQAVGRVIRHKDDYGAIILLDNRFNATLIKSQMSKWLRNRIELVSNFGAGMRDLKLFFNNAEKMLPPPVSRARRVTNDTTNNSVPAEFDISNIYKQKGVFNFSSYSPTRPDGPSNLVNIHKRNPTDTEQGVTKKKKIVIQNNLAPNNENLDLSQTTSTKEFIAMISKLATHNSNLKQLCLLNIVRTNKTATTAQEPSRLEKTINSVQLLGRVGGDPQMKGTNEHPVAVFSLATHSNYRYESGEFLQRTEWHRVICFKPGLRESVMNFLKKGQRVHVTGKITYGEVKGDDGKARTTTAIQAEDIIFFQGSNTEN</sequence>
<keyword evidence="2" id="KW-1185">Reference proteome</keyword>
<reference evidence="1" key="1">
    <citation type="submission" date="2022-04" db="EMBL/GenBank/DDBJ databases">
        <title>Chromosome-scale genome assembly of Holotrichia oblita Faldermann.</title>
        <authorList>
            <person name="Rongchong L."/>
        </authorList>
    </citation>
    <scope>NUCLEOTIDE SEQUENCE</scope>
    <source>
        <strain evidence="1">81SQS9</strain>
    </source>
</reference>
<keyword evidence="1" id="KW-0067">ATP-binding</keyword>
<gene>
    <name evidence="1" type="ORF">MML48_4g00015083</name>
</gene>
<comment type="caution">
    <text evidence="1">The sequence shown here is derived from an EMBL/GenBank/DDBJ whole genome shotgun (WGS) entry which is preliminary data.</text>
</comment>
<protein>
    <submittedName>
        <fullName evidence="1">Dna repair dead helicase rad3/xp-d subfamily member</fullName>
    </submittedName>
</protein>
<dbReference type="Proteomes" id="UP001056778">
    <property type="component" value="Chromosome 4"/>
</dbReference>
<keyword evidence="1" id="KW-0347">Helicase</keyword>
<name>A0ACB9T7J7_HOLOL</name>
<evidence type="ECO:0000313" key="1">
    <source>
        <dbReference type="EMBL" id="KAI4462778.1"/>
    </source>
</evidence>
<accession>A0ACB9T7J7</accession>
<evidence type="ECO:0000313" key="2">
    <source>
        <dbReference type="Proteomes" id="UP001056778"/>
    </source>
</evidence>
<proteinExistence type="predicted"/>
<keyword evidence="1" id="KW-0378">Hydrolase</keyword>
<dbReference type="EMBL" id="CM043018">
    <property type="protein sequence ID" value="KAI4462778.1"/>
    <property type="molecule type" value="Genomic_DNA"/>
</dbReference>